<dbReference type="SMR" id="A0A843TS14"/>
<organism evidence="10 11">
    <name type="scientific">Colocasia esculenta</name>
    <name type="common">Wild taro</name>
    <name type="synonym">Arum esculentum</name>
    <dbReference type="NCBI Taxonomy" id="4460"/>
    <lineage>
        <taxon>Eukaryota</taxon>
        <taxon>Viridiplantae</taxon>
        <taxon>Streptophyta</taxon>
        <taxon>Embryophyta</taxon>
        <taxon>Tracheophyta</taxon>
        <taxon>Spermatophyta</taxon>
        <taxon>Magnoliopsida</taxon>
        <taxon>Liliopsida</taxon>
        <taxon>Araceae</taxon>
        <taxon>Aroideae</taxon>
        <taxon>Colocasieae</taxon>
        <taxon>Colocasia</taxon>
    </lineage>
</organism>
<keyword evidence="5" id="KW-0539">Nucleus</keyword>
<evidence type="ECO:0000256" key="3">
    <source>
        <dbReference type="ARBA" id="ARBA00023125"/>
    </source>
</evidence>
<dbReference type="Proteomes" id="UP000652761">
    <property type="component" value="Unassembled WGS sequence"/>
</dbReference>
<keyword evidence="2" id="KW-0805">Transcription regulation</keyword>
<comment type="similarity">
    <text evidence="7">Belongs to the NFYC/HAP5 subunit family.</text>
</comment>
<dbReference type="InterPro" id="IPR009072">
    <property type="entry name" value="Histone-fold"/>
</dbReference>
<feature type="domain" description="Transcription factor CBF/NF-Y/archaeal histone" evidence="9">
    <location>
        <begin position="99"/>
        <end position="161"/>
    </location>
</feature>
<comment type="function">
    <text evidence="8">Stimulates the transcription of various genes by recognizing and binding to a CCAAT motif in promoters.</text>
</comment>
<dbReference type="GO" id="GO:0006355">
    <property type="term" value="P:regulation of DNA-templated transcription"/>
    <property type="evidence" value="ECO:0007669"/>
    <property type="project" value="TreeGrafter"/>
</dbReference>
<protein>
    <recommendedName>
        <fullName evidence="9">Transcription factor CBF/NF-Y/archaeal histone domain-containing protein</fullName>
    </recommendedName>
</protein>
<evidence type="ECO:0000256" key="8">
    <source>
        <dbReference type="ARBA" id="ARBA00059992"/>
    </source>
</evidence>
<sequence length="175" mass="19707">MDPANNNQHLNPFRHLPPHLQAPALPINVNEPNPYAAMHAPQAAFQPPALPIPLHQFAAMNMGNYNQAMLEVIRSQMHFFWAHQTLELNNVGALKQQLLPLARIKRVMKANPEVKMISADTPVLFSKACELFIMELSFRGWLFAEGSDRRTLEKGDVINAIAQANMLHFLSDLIP</sequence>
<gene>
    <name evidence="10" type="ORF">Taro_006261</name>
</gene>
<dbReference type="GO" id="GO:0046982">
    <property type="term" value="F:protein heterodimerization activity"/>
    <property type="evidence" value="ECO:0007669"/>
    <property type="project" value="InterPro"/>
</dbReference>
<dbReference type="GO" id="GO:0005634">
    <property type="term" value="C:nucleus"/>
    <property type="evidence" value="ECO:0007669"/>
    <property type="project" value="UniProtKB-SubCell"/>
</dbReference>
<evidence type="ECO:0000256" key="6">
    <source>
        <dbReference type="ARBA" id="ARBA00025911"/>
    </source>
</evidence>
<dbReference type="InterPro" id="IPR050568">
    <property type="entry name" value="Transcr_DNA_Rep_Reg"/>
</dbReference>
<keyword evidence="4" id="KW-0804">Transcription</keyword>
<dbReference type="PANTHER" id="PTHR10252:SF124">
    <property type="entry name" value="NUCLEAR TRANSCRIPTION FACTOR Y SUBUNIT C-10"/>
    <property type="match status" value="1"/>
</dbReference>
<evidence type="ECO:0000256" key="7">
    <source>
        <dbReference type="ARBA" id="ARBA00038129"/>
    </source>
</evidence>
<dbReference type="Pfam" id="PF00808">
    <property type="entry name" value="CBFD_NFYB_HMF"/>
    <property type="match status" value="1"/>
</dbReference>
<name>A0A843TS14_COLES</name>
<evidence type="ECO:0000256" key="1">
    <source>
        <dbReference type="ARBA" id="ARBA00004123"/>
    </source>
</evidence>
<evidence type="ECO:0000256" key="2">
    <source>
        <dbReference type="ARBA" id="ARBA00023015"/>
    </source>
</evidence>
<dbReference type="FunFam" id="1.10.20.10:FF:000062">
    <property type="entry name" value="Nuclear transcription factor Y subunit C"/>
    <property type="match status" value="1"/>
</dbReference>
<comment type="subunit">
    <text evidence="6">Heterotrimeric transcription factor composed of three components, NF-YA, NF-YB and NF-YC. NF-YB and NF-YC must interact and dimerize for NF-YA association and DNA binding.</text>
</comment>
<dbReference type="OrthoDB" id="1272441at2759"/>
<proteinExistence type="inferred from homology"/>
<comment type="caution">
    <text evidence="10">The sequence shown here is derived from an EMBL/GenBank/DDBJ whole genome shotgun (WGS) entry which is preliminary data.</text>
</comment>
<dbReference type="InterPro" id="IPR003958">
    <property type="entry name" value="CBFA_NFYB_domain"/>
</dbReference>
<evidence type="ECO:0000259" key="9">
    <source>
        <dbReference type="Pfam" id="PF00808"/>
    </source>
</evidence>
<evidence type="ECO:0000256" key="4">
    <source>
        <dbReference type="ARBA" id="ARBA00023163"/>
    </source>
</evidence>
<dbReference type="EMBL" id="NMUH01000183">
    <property type="protein sequence ID" value="MQL73911.1"/>
    <property type="molecule type" value="Genomic_DNA"/>
</dbReference>
<dbReference type="GO" id="GO:0000976">
    <property type="term" value="F:transcription cis-regulatory region binding"/>
    <property type="evidence" value="ECO:0007669"/>
    <property type="project" value="TreeGrafter"/>
</dbReference>
<dbReference type="Gene3D" id="1.10.20.10">
    <property type="entry name" value="Histone, subunit A"/>
    <property type="match status" value="1"/>
</dbReference>
<dbReference type="CDD" id="cd22908">
    <property type="entry name" value="HFD_NFYC-like"/>
    <property type="match status" value="1"/>
</dbReference>
<keyword evidence="3" id="KW-0238">DNA-binding</keyword>
<accession>A0A843TS14</accession>
<evidence type="ECO:0000313" key="11">
    <source>
        <dbReference type="Proteomes" id="UP000652761"/>
    </source>
</evidence>
<dbReference type="PANTHER" id="PTHR10252">
    <property type="entry name" value="HISTONE-LIKE TRANSCRIPTION FACTOR CCAAT-RELATED"/>
    <property type="match status" value="1"/>
</dbReference>
<keyword evidence="11" id="KW-1185">Reference proteome</keyword>
<evidence type="ECO:0000256" key="5">
    <source>
        <dbReference type="ARBA" id="ARBA00023242"/>
    </source>
</evidence>
<evidence type="ECO:0000313" key="10">
    <source>
        <dbReference type="EMBL" id="MQL73911.1"/>
    </source>
</evidence>
<comment type="subcellular location">
    <subcellularLocation>
        <location evidence="1">Nucleus</location>
    </subcellularLocation>
</comment>
<dbReference type="AlphaFoldDB" id="A0A843TS14"/>
<reference evidence="10" key="1">
    <citation type="submission" date="2017-07" db="EMBL/GenBank/DDBJ databases">
        <title>Taro Niue Genome Assembly and Annotation.</title>
        <authorList>
            <person name="Atibalentja N."/>
            <person name="Keating K."/>
            <person name="Fields C.J."/>
        </authorList>
    </citation>
    <scope>NUCLEOTIDE SEQUENCE</scope>
    <source>
        <strain evidence="10">Niue_2</strain>
        <tissue evidence="10">Leaf</tissue>
    </source>
</reference>
<dbReference type="SUPFAM" id="SSF47113">
    <property type="entry name" value="Histone-fold"/>
    <property type="match status" value="1"/>
</dbReference>